<dbReference type="EMBL" id="KD035324">
    <property type="protein sequence ID" value="EMS66162.1"/>
    <property type="molecule type" value="Genomic_DNA"/>
</dbReference>
<sequence length="299" mass="33481">MALPLWFGPLKVLQEVELLTVEDNNNATRGWTRAHIKSSLIARRHDDHEPLPQEFDAAFRTVFSDLLRGDHLVKGVNRHYKLHTAVPHHLPSWFCKDAVLRNVGILDNNNNNDGGSTSAQIRNSLMETYHQQAQLLPPNFHRLLRKMLSVLRKRGHLTRGANGPQHYTRRQAPALNEPNPIPLEEFQLGECLFDGGWLLLAERPRLNVLRLLGGVGKSTALGALPTVVDEDELRRLCLRTHLRWPCSYTGCTVWPAVGQCARVLRVHVQGGTQQRRGACSLAVGLPVAGALLYGLTSNR</sequence>
<organism evidence="1">
    <name type="scientific">Triticum urartu</name>
    <name type="common">Red wild einkorn</name>
    <name type="synonym">Crithodium urartu</name>
    <dbReference type="NCBI Taxonomy" id="4572"/>
    <lineage>
        <taxon>Eukaryota</taxon>
        <taxon>Viridiplantae</taxon>
        <taxon>Streptophyta</taxon>
        <taxon>Embryophyta</taxon>
        <taxon>Tracheophyta</taxon>
        <taxon>Spermatophyta</taxon>
        <taxon>Magnoliopsida</taxon>
        <taxon>Liliopsida</taxon>
        <taxon>Poales</taxon>
        <taxon>Poaceae</taxon>
        <taxon>BOP clade</taxon>
        <taxon>Pooideae</taxon>
        <taxon>Triticodae</taxon>
        <taxon>Triticeae</taxon>
        <taxon>Triticinae</taxon>
        <taxon>Triticum</taxon>
    </lineage>
</organism>
<proteinExistence type="predicted"/>
<evidence type="ECO:0000313" key="1">
    <source>
        <dbReference type="EMBL" id="EMS66162.1"/>
    </source>
</evidence>
<dbReference type="AlphaFoldDB" id="M8A1H8"/>
<reference evidence="1" key="1">
    <citation type="journal article" date="2013" name="Nature">
        <title>Draft genome of the wheat A-genome progenitor Triticum urartu.</title>
        <authorList>
            <person name="Ling H.Q."/>
            <person name="Zhao S."/>
            <person name="Liu D."/>
            <person name="Wang J."/>
            <person name="Sun H."/>
            <person name="Zhang C."/>
            <person name="Fan H."/>
            <person name="Li D."/>
            <person name="Dong L."/>
            <person name="Tao Y."/>
            <person name="Gao C."/>
            <person name="Wu H."/>
            <person name="Li Y."/>
            <person name="Cui Y."/>
            <person name="Guo X."/>
            <person name="Zheng S."/>
            <person name="Wang B."/>
            <person name="Yu K."/>
            <person name="Liang Q."/>
            <person name="Yang W."/>
            <person name="Lou X."/>
            <person name="Chen J."/>
            <person name="Feng M."/>
            <person name="Jian J."/>
            <person name="Zhang X."/>
            <person name="Luo G."/>
            <person name="Jiang Y."/>
            <person name="Liu J."/>
            <person name="Wang Z."/>
            <person name="Sha Y."/>
            <person name="Zhang B."/>
            <person name="Wu H."/>
            <person name="Tang D."/>
            <person name="Shen Q."/>
            <person name="Xue P."/>
            <person name="Zou S."/>
            <person name="Wang X."/>
            <person name="Liu X."/>
            <person name="Wang F."/>
            <person name="Yang Y."/>
            <person name="An X."/>
            <person name="Dong Z."/>
            <person name="Zhang K."/>
            <person name="Zhang X."/>
            <person name="Luo M.C."/>
            <person name="Dvorak J."/>
            <person name="Tong Y."/>
            <person name="Wang J."/>
            <person name="Yang H."/>
            <person name="Li Z."/>
            <person name="Wang D."/>
            <person name="Zhang A."/>
            <person name="Wang J."/>
        </authorList>
    </citation>
    <scope>NUCLEOTIDE SEQUENCE</scope>
</reference>
<accession>M8A1H8</accession>
<gene>
    <name evidence="1" type="ORF">TRIUR3_15602</name>
</gene>
<name>M8A1H8_TRIUA</name>
<dbReference type="OMA" id="QHYTRRQ"/>
<protein>
    <submittedName>
        <fullName evidence="1">Uncharacterized protein</fullName>
    </submittedName>
</protein>